<dbReference type="Proteomes" id="UP001184370">
    <property type="component" value="Segment"/>
</dbReference>
<dbReference type="EMBL" id="MZ209737">
    <property type="protein sequence ID" value="UHK03247.1"/>
    <property type="molecule type" value="Viral_cRNA"/>
</dbReference>
<accession>A0A8K1XCC9</accession>
<reference evidence="1" key="1">
    <citation type="submission" date="2021-05" db="EMBL/GenBank/DDBJ databases">
        <authorList>
            <person name="Feng G."/>
        </authorList>
    </citation>
    <scope>NUCLEOTIDE SEQUENCE</scope>
    <source>
        <strain evidence="1">YSP1FY156</strain>
    </source>
</reference>
<keyword evidence="2" id="KW-1185">Reference proteome</keyword>
<protein>
    <submittedName>
        <fullName evidence="1">Uncharacterized protein</fullName>
    </submittedName>
</protein>
<organism evidence="1 2">
    <name type="scientific">Hangzhou rhabdovirus 4</name>
    <dbReference type="NCBI Taxonomy" id="2905393"/>
    <lineage>
        <taxon>Viruses</taxon>
        <taxon>Riboviria</taxon>
        <taxon>Orthornavirae</taxon>
        <taxon>Negarnaviricota</taxon>
        <taxon>Haploviricotina</taxon>
        <taxon>Monjiviricetes</taxon>
        <taxon>Mononegavirales</taxon>
        <taxon>Rhabdoviridae</taxon>
        <taxon>Alpharhabdovirinae</taxon>
        <taxon>Sigmavirus</taxon>
        <taxon>Sigmavirus hangzhou</taxon>
    </lineage>
</organism>
<name>A0A8K1XCC9_9RHAB</name>
<evidence type="ECO:0000313" key="2">
    <source>
        <dbReference type="Proteomes" id="UP001184370"/>
    </source>
</evidence>
<sequence>MNACLSQLFVSLVLPFLFFINPNHGLPSETCSVDCPNPNPNLLAVNITYRADLPDSEEYSITQYIRIYKWTGNQITSEYHAKCNILTEFSGLYTILSPQVIESSVRVVMETDMIYRQRLDANKNTTRESRSSLNFVVPKGDSYTEHQSVLMEDLKHTLKSRGRREVVAGIRSVLRKRASKYKNSIRELVLIIKTLVRDPSNDDLCDEGDDFGSVIRCVSHYLTLKNNQEHVKIIMTFLAEYLTLTVKYLEEEELLKMRIRP</sequence>
<gene>
    <name evidence="1" type="ORF">FuRV4_gp3</name>
</gene>
<evidence type="ECO:0000313" key="1">
    <source>
        <dbReference type="EMBL" id="UHK03247.1"/>
    </source>
</evidence>
<proteinExistence type="predicted"/>